<dbReference type="AlphaFoldDB" id="A0A2K6EQC1"/>
<organism evidence="2 3">
    <name type="scientific">Propithecus coquereli</name>
    <name type="common">Coquerel's sifaka</name>
    <name type="synonym">Propithecus verreauxi coquereli</name>
    <dbReference type="NCBI Taxonomy" id="379532"/>
    <lineage>
        <taxon>Eukaryota</taxon>
        <taxon>Metazoa</taxon>
        <taxon>Chordata</taxon>
        <taxon>Craniata</taxon>
        <taxon>Vertebrata</taxon>
        <taxon>Euteleostomi</taxon>
        <taxon>Mammalia</taxon>
        <taxon>Eutheria</taxon>
        <taxon>Euarchontoglires</taxon>
        <taxon>Primates</taxon>
        <taxon>Strepsirrhini</taxon>
        <taxon>Lemuriformes</taxon>
        <taxon>Indriidae</taxon>
        <taxon>Propithecus</taxon>
    </lineage>
</organism>
<gene>
    <name evidence="2" type="primary">TEX48</name>
</gene>
<dbReference type="OMA" id="RGFYKRN"/>
<reference evidence="2" key="1">
    <citation type="submission" date="2025-08" db="UniProtKB">
        <authorList>
            <consortium name="Ensembl"/>
        </authorList>
    </citation>
    <scope>IDENTIFICATION</scope>
</reference>
<sequence length="120" mass="13759">MAANQSVAWKIFCLCCRECEESCVISNCNDPNQIQEHQPSAHDMRLQKNGPGGQNPKHAKGTSRLPSEKPLIHPKETASLTNSDFKDLYTRASQSNFYKRNLDRYSQERWPFQTCFIGRP</sequence>
<accession>A0A2K6EQC1</accession>
<reference evidence="2" key="2">
    <citation type="submission" date="2025-09" db="UniProtKB">
        <authorList>
            <consortium name="Ensembl"/>
        </authorList>
    </citation>
    <scope>IDENTIFICATION</scope>
</reference>
<protein>
    <submittedName>
        <fullName evidence="2">Testis expressed 48</fullName>
    </submittedName>
</protein>
<feature type="region of interest" description="Disordered" evidence="1">
    <location>
        <begin position="36"/>
        <end position="77"/>
    </location>
</feature>
<dbReference type="Ensembl" id="ENSPCOT00000013325.1">
    <property type="protein sequence ID" value="ENSPCOP00000003930.1"/>
    <property type="gene ID" value="ENSPCOG00000011736.1"/>
</dbReference>
<dbReference type="STRING" id="379532.ENSPCOP00000003930"/>
<name>A0A2K6EQC1_PROCO</name>
<dbReference type="Proteomes" id="UP000233160">
    <property type="component" value="Unassembled WGS sequence"/>
</dbReference>
<evidence type="ECO:0000256" key="1">
    <source>
        <dbReference type="SAM" id="MobiDB-lite"/>
    </source>
</evidence>
<keyword evidence="3" id="KW-1185">Reference proteome</keyword>
<feature type="compositionally biased region" description="Basic and acidic residues" evidence="1">
    <location>
        <begin position="66"/>
        <end position="76"/>
    </location>
</feature>
<evidence type="ECO:0000313" key="3">
    <source>
        <dbReference type="Proteomes" id="UP000233160"/>
    </source>
</evidence>
<dbReference type="GeneTree" id="ENSGT00520000058076"/>
<proteinExistence type="predicted"/>
<evidence type="ECO:0000313" key="2">
    <source>
        <dbReference type="Ensembl" id="ENSPCOP00000003930.1"/>
    </source>
</evidence>